<dbReference type="Pfam" id="PF00933">
    <property type="entry name" value="Glyco_hydro_3"/>
    <property type="match status" value="1"/>
</dbReference>
<evidence type="ECO:0000256" key="2">
    <source>
        <dbReference type="ARBA" id="ARBA00022801"/>
    </source>
</evidence>
<dbReference type="Gene3D" id="3.20.20.300">
    <property type="entry name" value="Glycoside hydrolase, family 3, N-terminal domain"/>
    <property type="match status" value="1"/>
</dbReference>
<dbReference type="InterPro" id="IPR026891">
    <property type="entry name" value="Fn3-like"/>
</dbReference>
<dbReference type="InterPro" id="IPR050288">
    <property type="entry name" value="Cellulose_deg_GH3"/>
</dbReference>
<dbReference type="GO" id="GO:0005975">
    <property type="term" value="P:carbohydrate metabolic process"/>
    <property type="evidence" value="ECO:0007669"/>
    <property type="project" value="InterPro"/>
</dbReference>
<evidence type="ECO:0000259" key="4">
    <source>
        <dbReference type="SMART" id="SM01217"/>
    </source>
</evidence>
<dbReference type="SUPFAM" id="SSF51445">
    <property type="entry name" value="(Trans)glycosidases"/>
    <property type="match status" value="1"/>
</dbReference>
<dbReference type="EMBL" id="CP002480">
    <property type="protein sequence ID" value="ADW67938.1"/>
    <property type="molecule type" value="Genomic_DNA"/>
</dbReference>
<proteinExistence type="inferred from homology"/>
<gene>
    <name evidence="5" type="ordered locus">AciX9_0870</name>
</gene>
<dbReference type="STRING" id="1198114.AciX9_0870"/>
<evidence type="ECO:0000313" key="6">
    <source>
        <dbReference type="Proteomes" id="UP000000343"/>
    </source>
</evidence>
<dbReference type="InterPro" id="IPR002772">
    <property type="entry name" value="Glyco_hydro_3_C"/>
</dbReference>
<reference evidence="6" key="1">
    <citation type="submission" date="2011-01" db="EMBL/GenBank/DDBJ databases">
        <title>Complete sequence of chromosome of Acidobacterium sp. MP5ACTX9.</title>
        <authorList>
            <consortium name="US DOE Joint Genome Institute"/>
            <person name="Lucas S."/>
            <person name="Copeland A."/>
            <person name="Lapidus A."/>
            <person name="Cheng J.-F."/>
            <person name="Goodwin L."/>
            <person name="Pitluck S."/>
            <person name="Teshima H."/>
            <person name="Detter J.C."/>
            <person name="Han C."/>
            <person name="Tapia R."/>
            <person name="Land M."/>
            <person name="Hauser L."/>
            <person name="Kyrpides N."/>
            <person name="Ivanova N."/>
            <person name="Ovchinnikova G."/>
            <person name="Pagani I."/>
            <person name="Rawat S.R."/>
            <person name="Mannisto M."/>
            <person name="Haggblom M.M."/>
            <person name="Woyke T."/>
        </authorList>
    </citation>
    <scope>NUCLEOTIDE SEQUENCE [LARGE SCALE GENOMIC DNA]</scope>
    <source>
        <strain evidence="6">MP5ACTX9</strain>
    </source>
</reference>
<keyword evidence="2 5" id="KW-0378">Hydrolase</keyword>
<dbReference type="eggNOG" id="COG1472">
    <property type="taxonomic scope" value="Bacteria"/>
</dbReference>
<accession>E8X172</accession>
<dbReference type="PANTHER" id="PTHR42715:SF10">
    <property type="entry name" value="BETA-GLUCOSIDASE"/>
    <property type="match status" value="1"/>
</dbReference>
<name>E8X172_GRATM</name>
<protein>
    <submittedName>
        <fullName evidence="5">Glycoside hydrolase family 3 domain protein</fullName>
    </submittedName>
</protein>
<dbReference type="InterPro" id="IPR001764">
    <property type="entry name" value="Glyco_hydro_3_N"/>
</dbReference>
<dbReference type="Proteomes" id="UP000000343">
    <property type="component" value="Chromosome"/>
</dbReference>
<dbReference type="InterPro" id="IPR036881">
    <property type="entry name" value="Glyco_hydro_3_C_sf"/>
</dbReference>
<dbReference type="GO" id="GO:0008422">
    <property type="term" value="F:beta-glucosidase activity"/>
    <property type="evidence" value="ECO:0007669"/>
    <property type="project" value="UniProtKB-ARBA"/>
</dbReference>
<dbReference type="SUPFAM" id="SSF52279">
    <property type="entry name" value="Beta-D-glucan exohydrolase, C-terminal domain"/>
    <property type="match status" value="1"/>
</dbReference>
<keyword evidence="3" id="KW-0732">Signal</keyword>
<dbReference type="FunFam" id="2.60.40.10:FF:000495">
    <property type="entry name" value="Periplasmic beta-glucosidase"/>
    <property type="match status" value="1"/>
</dbReference>
<dbReference type="NCBIfam" id="NF011678">
    <property type="entry name" value="PRK15098.1"/>
    <property type="match status" value="1"/>
</dbReference>
<evidence type="ECO:0000313" key="5">
    <source>
        <dbReference type="EMBL" id="ADW67938.1"/>
    </source>
</evidence>
<feature type="chain" id="PRO_5003234260" evidence="3">
    <location>
        <begin position="43"/>
        <end position="784"/>
    </location>
</feature>
<dbReference type="Pfam" id="PF01915">
    <property type="entry name" value="Glyco_hydro_3_C"/>
    <property type="match status" value="1"/>
</dbReference>
<dbReference type="PRINTS" id="PR00133">
    <property type="entry name" value="GLHYDRLASE3"/>
</dbReference>
<dbReference type="InterPro" id="IPR036962">
    <property type="entry name" value="Glyco_hydro_3_N_sf"/>
</dbReference>
<dbReference type="HOGENOM" id="CLU_004542_5_1_0"/>
<evidence type="ECO:0000256" key="3">
    <source>
        <dbReference type="SAM" id="SignalP"/>
    </source>
</evidence>
<feature type="domain" description="Fibronectin type III-like" evidence="4">
    <location>
        <begin position="701"/>
        <end position="771"/>
    </location>
</feature>
<comment type="similarity">
    <text evidence="1">Belongs to the glycosyl hydrolase 3 family.</text>
</comment>
<dbReference type="KEGG" id="acm:AciX9_0870"/>
<dbReference type="SMART" id="SM01217">
    <property type="entry name" value="Fn3_like"/>
    <property type="match status" value="1"/>
</dbReference>
<dbReference type="AlphaFoldDB" id="E8X172"/>
<feature type="signal peptide" evidence="3">
    <location>
        <begin position="1"/>
        <end position="42"/>
    </location>
</feature>
<dbReference type="InterPro" id="IPR013783">
    <property type="entry name" value="Ig-like_fold"/>
</dbReference>
<dbReference type="Pfam" id="PF14310">
    <property type="entry name" value="Fn3-like"/>
    <property type="match status" value="1"/>
</dbReference>
<dbReference type="PaxDb" id="1198114-AciX9_0870"/>
<dbReference type="InterPro" id="IPR017853">
    <property type="entry name" value="GH"/>
</dbReference>
<sequence length="784" mass="83999">MMEGTLTLRIVNSMQMTVCRQRAISAALIASMNLLAVPFVQARAVAQSAPSSVKAGGDARETRFVNELLGQMTLEEKIEQMSQVALNTPDGAKAEAFAQAGVGSFLFITDPVRINKLQHIAVEKSRLHIPILFGFDVIHGFRTVYPVPLAMAASWDPKAVEKGQRMAAREASAAGVKWTFAPMVDIARDARWGRIMEGAGEDPYLGARIAEAQVHGFQGSSLSNADSIVACVKHLAGYGAAVGGRDYDSSDISENDLQNIYLPPFHAAEKAGAGTFMTAYMDLNGVPAAGNKWLVRDTLKGQWGFKGFVVSDWDAVHSLVVHGFAKDDADAAARAANTGIDMEMTSHDYTDHLAAEVKSGAVTVVTIDEAVRRILSVKYRLGLFEHPYSDPALANAQFVNAEQRAAARAAAIRSAVLLKNDGNVLPLQRPKSIAVIGPLAASKVDIGGSWSLASHPADNVTVLEGIRRRYAGTPDAVKFSKGVEIERGNWSIFDEQFPEDKPTLHTDAEKKAAFDEAIALVKASDVTVMVLGEAQNMNGERAARQSLDLPGQQEALLEAAQATGKPVVLVLLNGRPLAINWAAGHVPAILEAWYPGTEGGNAVADLLFGDAVPGGKLPVTFPRSAGQEPLFYARYLTQIPHEPDTRYWDGSSAPLYPFGYGLSYAKFTTTNLKLGAASVAAGGPLQVSVDVKNDGAVAADEVVQLYTHQRAGSASRPVRELKGFERVTLKAGETRTVTLTLDTKELGFWSAATRRFGIEPGTFDVWVGDSSASSENHGTFELTK</sequence>
<dbReference type="Gene3D" id="3.40.50.1700">
    <property type="entry name" value="Glycoside hydrolase family 3 C-terminal domain"/>
    <property type="match status" value="1"/>
</dbReference>
<keyword evidence="6" id="KW-1185">Reference proteome</keyword>
<evidence type="ECO:0000256" key="1">
    <source>
        <dbReference type="ARBA" id="ARBA00005336"/>
    </source>
</evidence>
<dbReference type="PANTHER" id="PTHR42715">
    <property type="entry name" value="BETA-GLUCOSIDASE"/>
    <property type="match status" value="1"/>
</dbReference>
<dbReference type="FunFam" id="3.20.20.300:FF:000005">
    <property type="entry name" value="Periplasmic beta-glucosidase"/>
    <property type="match status" value="1"/>
</dbReference>
<dbReference type="Gene3D" id="2.60.40.10">
    <property type="entry name" value="Immunoglobulins"/>
    <property type="match status" value="1"/>
</dbReference>
<organism evidence="6">
    <name type="scientific">Granulicella tundricola (strain ATCC BAA-1859 / DSM 23138 / MP5ACTX9)</name>
    <dbReference type="NCBI Taxonomy" id="1198114"/>
    <lineage>
        <taxon>Bacteria</taxon>
        <taxon>Pseudomonadati</taxon>
        <taxon>Acidobacteriota</taxon>
        <taxon>Terriglobia</taxon>
        <taxon>Terriglobales</taxon>
        <taxon>Acidobacteriaceae</taxon>
        <taxon>Granulicella</taxon>
    </lineage>
</organism>